<reference evidence="2" key="2">
    <citation type="journal article" date="2024" name="Plant">
        <title>Genomic evolution and insights into agronomic trait innovations of Sesamum species.</title>
        <authorList>
            <person name="Miao H."/>
            <person name="Wang L."/>
            <person name="Qu L."/>
            <person name="Liu H."/>
            <person name="Sun Y."/>
            <person name="Le M."/>
            <person name="Wang Q."/>
            <person name="Wei S."/>
            <person name="Zheng Y."/>
            <person name="Lin W."/>
            <person name="Duan Y."/>
            <person name="Cao H."/>
            <person name="Xiong S."/>
            <person name="Wang X."/>
            <person name="Wei L."/>
            <person name="Li C."/>
            <person name="Ma Q."/>
            <person name="Ju M."/>
            <person name="Zhao R."/>
            <person name="Li G."/>
            <person name="Mu C."/>
            <person name="Tian Q."/>
            <person name="Mei H."/>
            <person name="Zhang T."/>
            <person name="Gao T."/>
            <person name="Zhang H."/>
        </authorList>
    </citation>
    <scope>NUCLEOTIDE SEQUENCE</scope>
    <source>
        <strain evidence="2">KEN1</strain>
    </source>
</reference>
<dbReference type="AlphaFoldDB" id="A0AAW2XKM7"/>
<protein>
    <submittedName>
        <fullName evidence="2">Uncharacterized protein</fullName>
    </submittedName>
</protein>
<keyword evidence="1" id="KW-0732">Signal</keyword>
<reference evidence="2" key="1">
    <citation type="submission" date="2020-06" db="EMBL/GenBank/DDBJ databases">
        <authorList>
            <person name="Li T."/>
            <person name="Hu X."/>
            <person name="Zhang T."/>
            <person name="Song X."/>
            <person name="Zhang H."/>
            <person name="Dai N."/>
            <person name="Sheng W."/>
            <person name="Hou X."/>
            <person name="Wei L."/>
        </authorList>
    </citation>
    <scope>NUCLEOTIDE SEQUENCE</scope>
    <source>
        <strain evidence="2">KEN1</strain>
        <tissue evidence="2">Leaf</tissue>
    </source>
</reference>
<feature type="signal peptide" evidence="1">
    <location>
        <begin position="1"/>
        <end position="17"/>
    </location>
</feature>
<proteinExistence type="predicted"/>
<feature type="chain" id="PRO_5043957629" evidence="1">
    <location>
        <begin position="18"/>
        <end position="74"/>
    </location>
</feature>
<gene>
    <name evidence="2" type="ORF">Slati_0812900</name>
</gene>
<name>A0AAW2XKM7_9LAMI</name>
<evidence type="ECO:0000313" key="2">
    <source>
        <dbReference type="EMBL" id="KAL0454737.1"/>
    </source>
</evidence>
<accession>A0AAW2XKM7</accession>
<comment type="caution">
    <text evidence="2">The sequence shown here is derived from an EMBL/GenBank/DDBJ whole genome shotgun (WGS) entry which is preliminary data.</text>
</comment>
<dbReference type="EMBL" id="JACGWN010000003">
    <property type="protein sequence ID" value="KAL0454737.1"/>
    <property type="molecule type" value="Genomic_DNA"/>
</dbReference>
<organism evidence="2">
    <name type="scientific">Sesamum latifolium</name>
    <dbReference type="NCBI Taxonomy" id="2727402"/>
    <lineage>
        <taxon>Eukaryota</taxon>
        <taxon>Viridiplantae</taxon>
        <taxon>Streptophyta</taxon>
        <taxon>Embryophyta</taxon>
        <taxon>Tracheophyta</taxon>
        <taxon>Spermatophyta</taxon>
        <taxon>Magnoliopsida</taxon>
        <taxon>eudicotyledons</taxon>
        <taxon>Gunneridae</taxon>
        <taxon>Pentapetalae</taxon>
        <taxon>asterids</taxon>
        <taxon>lamiids</taxon>
        <taxon>Lamiales</taxon>
        <taxon>Pedaliaceae</taxon>
        <taxon>Sesamum</taxon>
    </lineage>
</organism>
<sequence length="74" mass="8426">MSVLLRCLGTIAHQVLGTSHPWGCEEWTLRPFLCGQLSAYEIRTTVFDRAELWDEVVDDGASRGKMARFKNQRA</sequence>
<evidence type="ECO:0000256" key="1">
    <source>
        <dbReference type="SAM" id="SignalP"/>
    </source>
</evidence>